<evidence type="ECO:0000256" key="1">
    <source>
        <dbReference type="SAM" id="Phobius"/>
    </source>
</evidence>
<keyword evidence="1" id="KW-1133">Transmembrane helix</keyword>
<evidence type="ECO:0000313" key="3">
    <source>
        <dbReference type="Proteomes" id="UP001595901"/>
    </source>
</evidence>
<gene>
    <name evidence="2" type="ORF">ACFOSE_02265</name>
</gene>
<keyword evidence="3" id="KW-1185">Reference proteome</keyword>
<dbReference type="Gene3D" id="3.10.450.130">
    <property type="entry name" value="folded 79 residue fragment of lin0334 like domains"/>
    <property type="match status" value="1"/>
</dbReference>
<dbReference type="RefSeq" id="WP_380429950.1">
    <property type="nucleotide sequence ID" value="NZ_JBHSAC010000020.1"/>
</dbReference>
<dbReference type="Proteomes" id="UP001595901">
    <property type="component" value="Unassembled WGS sequence"/>
</dbReference>
<evidence type="ECO:0000313" key="2">
    <source>
        <dbReference type="EMBL" id="MFC3931619.1"/>
    </source>
</evidence>
<comment type="caution">
    <text evidence="2">The sequence shown here is derived from an EMBL/GenBank/DDBJ whole genome shotgun (WGS) entry which is preliminary data.</text>
</comment>
<dbReference type="EMBL" id="JBHSAC010000020">
    <property type="protein sequence ID" value="MFC3931619.1"/>
    <property type="molecule type" value="Genomic_DNA"/>
</dbReference>
<feature type="transmembrane region" description="Helical" evidence="1">
    <location>
        <begin position="7"/>
        <end position="28"/>
    </location>
</feature>
<proteinExistence type="predicted"/>
<keyword evidence="1" id="KW-0472">Membrane</keyword>
<accession>A0ABV8CZR8</accession>
<keyword evidence="1" id="KW-0812">Transmembrane</keyword>
<protein>
    <submittedName>
        <fullName evidence="2">Uncharacterized protein</fullName>
    </submittedName>
</protein>
<sequence length="137" mass="15625">MKRWKKLLIPLGITVVLIGGGIAMFNLLGGMTNPFTDEKVLKYNKRNQDKIVQYLVANYEGIHKVKFEDISQNKTTGSETVYLSINNSSKLSITFYDIDDVDSYVPSWNPKTFKLQEKSNVDNNVTVSDVHITYLEE</sequence>
<reference evidence="3" key="1">
    <citation type="journal article" date="2019" name="Int. J. Syst. Evol. Microbiol.">
        <title>The Global Catalogue of Microorganisms (GCM) 10K type strain sequencing project: providing services to taxonomists for standard genome sequencing and annotation.</title>
        <authorList>
            <consortium name="The Broad Institute Genomics Platform"/>
            <consortium name="The Broad Institute Genome Sequencing Center for Infectious Disease"/>
            <person name="Wu L."/>
            <person name="Ma J."/>
        </authorList>
    </citation>
    <scope>NUCLEOTIDE SEQUENCE [LARGE SCALE GENOMIC DNA]</scope>
    <source>
        <strain evidence="3">CCUG 58728</strain>
    </source>
</reference>
<organism evidence="2 3">
    <name type="scientific">Streptococcus dentapri</name>
    <dbReference type="NCBI Taxonomy" id="573564"/>
    <lineage>
        <taxon>Bacteria</taxon>
        <taxon>Bacillati</taxon>
        <taxon>Bacillota</taxon>
        <taxon>Bacilli</taxon>
        <taxon>Lactobacillales</taxon>
        <taxon>Streptococcaceae</taxon>
        <taxon>Streptococcus</taxon>
    </lineage>
</organism>
<name>A0ABV8CZR8_9STRE</name>